<sequence length="323" mass="36057">MSSLLTTRPSALRECDHCDAPQSAKRPLRRCGGCIQTMYCSKNCQKAAWPQHKILCRANARLWGEQAVSAISQSSSFPSITAYCDCISIFVETHDWALKAIARVAITLEGGIDWFLNPPKVLCICLSPEDPQPVENAGESSRMPTFKFHSQKFVISEDLAGKPRSPNNWDRQAPVLAEQEERFRRIDPDHYVGSLPVCFSVVGVVGVHHLRLYPQFRRPSNVSDPAIGDLDKETLLEDAFMLFAGSIDFSYPLRELEGGSRPIAVPGRVVRTRGGRSWQAIFTDWSEYRRGIHGGLDTILDLLCTTNMRLDDLMAAALAFECI</sequence>
<evidence type="ECO:0000256" key="1">
    <source>
        <dbReference type="ARBA" id="ARBA00022723"/>
    </source>
</evidence>
<dbReference type="Proteomes" id="UP000256964">
    <property type="component" value="Unassembled WGS sequence"/>
</dbReference>
<keyword evidence="3" id="KW-0862">Zinc</keyword>
<name>A0A371DG74_9APHY</name>
<dbReference type="EMBL" id="KZ857394">
    <property type="protein sequence ID" value="RDX51550.1"/>
    <property type="molecule type" value="Genomic_DNA"/>
</dbReference>
<dbReference type="SUPFAM" id="SSF144232">
    <property type="entry name" value="HIT/MYND zinc finger-like"/>
    <property type="match status" value="1"/>
</dbReference>
<accession>A0A371DG74</accession>
<keyword evidence="1" id="KW-0479">Metal-binding</keyword>
<feature type="domain" description="MYND-type" evidence="5">
    <location>
        <begin position="15"/>
        <end position="56"/>
    </location>
</feature>
<reference evidence="6 7" key="1">
    <citation type="journal article" date="2018" name="Biotechnol. Biofuels">
        <title>Integrative visual omics of the white-rot fungus Polyporus brumalis exposes the biotechnological potential of its oxidative enzymes for delignifying raw plant biomass.</title>
        <authorList>
            <person name="Miyauchi S."/>
            <person name="Rancon A."/>
            <person name="Drula E."/>
            <person name="Hage H."/>
            <person name="Chaduli D."/>
            <person name="Favel A."/>
            <person name="Grisel S."/>
            <person name="Henrissat B."/>
            <person name="Herpoel-Gimbert I."/>
            <person name="Ruiz-Duenas F.J."/>
            <person name="Chevret D."/>
            <person name="Hainaut M."/>
            <person name="Lin J."/>
            <person name="Wang M."/>
            <person name="Pangilinan J."/>
            <person name="Lipzen A."/>
            <person name="Lesage-Meessen L."/>
            <person name="Navarro D."/>
            <person name="Riley R."/>
            <person name="Grigoriev I.V."/>
            <person name="Zhou S."/>
            <person name="Raouche S."/>
            <person name="Rosso M.N."/>
        </authorList>
    </citation>
    <scope>NUCLEOTIDE SEQUENCE [LARGE SCALE GENOMIC DNA]</scope>
    <source>
        <strain evidence="6 7">BRFM 1820</strain>
    </source>
</reference>
<keyword evidence="2 4" id="KW-0863">Zinc-finger</keyword>
<proteinExistence type="predicted"/>
<evidence type="ECO:0000259" key="5">
    <source>
        <dbReference type="PROSITE" id="PS50865"/>
    </source>
</evidence>
<evidence type="ECO:0000256" key="2">
    <source>
        <dbReference type="ARBA" id="ARBA00022771"/>
    </source>
</evidence>
<evidence type="ECO:0000256" key="3">
    <source>
        <dbReference type="ARBA" id="ARBA00022833"/>
    </source>
</evidence>
<dbReference type="AlphaFoldDB" id="A0A371DG74"/>
<dbReference type="InterPro" id="IPR002893">
    <property type="entry name" value="Znf_MYND"/>
</dbReference>
<protein>
    <recommendedName>
        <fullName evidence="5">MYND-type domain-containing protein</fullName>
    </recommendedName>
</protein>
<evidence type="ECO:0000313" key="6">
    <source>
        <dbReference type="EMBL" id="RDX51550.1"/>
    </source>
</evidence>
<dbReference type="PROSITE" id="PS01360">
    <property type="entry name" value="ZF_MYND_1"/>
    <property type="match status" value="1"/>
</dbReference>
<dbReference type="OrthoDB" id="2757990at2759"/>
<dbReference type="Pfam" id="PF01753">
    <property type="entry name" value="zf-MYND"/>
    <property type="match status" value="1"/>
</dbReference>
<organism evidence="6 7">
    <name type="scientific">Lentinus brumalis</name>
    <dbReference type="NCBI Taxonomy" id="2498619"/>
    <lineage>
        <taxon>Eukaryota</taxon>
        <taxon>Fungi</taxon>
        <taxon>Dikarya</taxon>
        <taxon>Basidiomycota</taxon>
        <taxon>Agaricomycotina</taxon>
        <taxon>Agaricomycetes</taxon>
        <taxon>Polyporales</taxon>
        <taxon>Polyporaceae</taxon>
        <taxon>Lentinus</taxon>
    </lineage>
</organism>
<keyword evidence="7" id="KW-1185">Reference proteome</keyword>
<dbReference type="PROSITE" id="PS50865">
    <property type="entry name" value="ZF_MYND_2"/>
    <property type="match status" value="1"/>
</dbReference>
<evidence type="ECO:0000256" key="4">
    <source>
        <dbReference type="PROSITE-ProRule" id="PRU00134"/>
    </source>
</evidence>
<gene>
    <name evidence="6" type="ORF">OH76DRAFT_301641</name>
</gene>
<dbReference type="Gene3D" id="6.10.140.2220">
    <property type="match status" value="1"/>
</dbReference>
<dbReference type="GO" id="GO:0008270">
    <property type="term" value="F:zinc ion binding"/>
    <property type="evidence" value="ECO:0007669"/>
    <property type="project" value="UniProtKB-KW"/>
</dbReference>
<evidence type="ECO:0000313" key="7">
    <source>
        <dbReference type="Proteomes" id="UP000256964"/>
    </source>
</evidence>